<feature type="region of interest" description="Disordered" evidence="6">
    <location>
        <begin position="66"/>
        <end position="89"/>
    </location>
</feature>
<dbReference type="GO" id="GO:1990404">
    <property type="term" value="F:NAD+-protein mono-ADP-ribosyltransferase activity"/>
    <property type="evidence" value="ECO:0007669"/>
    <property type="project" value="TreeGrafter"/>
</dbReference>
<comment type="subcellular location">
    <subcellularLocation>
        <location evidence="1">Nucleus</location>
    </subcellularLocation>
</comment>
<keyword evidence="4" id="KW-0520">NAD</keyword>
<dbReference type="Proteomes" id="UP000515129">
    <property type="component" value="Chromosome 10"/>
</dbReference>
<proteinExistence type="predicted"/>
<gene>
    <name evidence="9" type="primary">LOC113109465</name>
</gene>
<keyword evidence="5" id="KW-0539">Nucleus</keyword>
<dbReference type="GeneID" id="113109465"/>
<keyword evidence="2" id="KW-0328">Glycosyltransferase</keyword>
<evidence type="ECO:0000259" key="7">
    <source>
        <dbReference type="PROSITE" id="PS51154"/>
    </source>
</evidence>
<evidence type="ECO:0000256" key="2">
    <source>
        <dbReference type="ARBA" id="ARBA00022676"/>
    </source>
</evidence>
<dbReference type="OrthoDB" id="6133115at2759"/>
<evidence type="ECO:0000313" key="8">
    <source>
        <dbReference type="Proteomes" id="UP000515129"/>
    </source>
</evidence>
<dbReference type="PANTHER" id="PTHR14453:SF106">
    <property type="entry name" value="POLY [ADP-RIBOSE] POLYMERASE"/>
    <property type="match status" value="1"/>
</dbReference>
<evidence type="ECO:0000256" key="4">
    <source>
        <dbReference type="ARBA" id="ARBA00023027"/>
    </source>
</evidence>
<dbReference type="RefSeq" id="XP_026128813.1">
    <property type="nucleotide sequence ID" value="XM_026273028.1"/>
</dbReference>
<dbReference type="KEGG" id="caua:113109465"/>
<dbReference type="GO" id="GO:0003714">
    <property type="term" value="F:transcription corepressor activity"/>
    <property type="evidence" value="ECO:0007669"/>
    <property type="project" value="TreeGrafter"/>
</dbReference>
<reference evidence="9" key="1">
    <citation type="submission" date="2025-08" db="UniProtKB">
        <authorList>
            <consortium name="RefSeq"/>
        </authorList>
    </citation>
    <scope>IDENTIFICATION</scope>
    <source>
        <strain evidence="9">Wakin</strain>
        <tissue evidence="9">Muscle</tissue>
    </source>
</reference>
<dbReference type="SMART" id="SM00506">
    <property type="entry name" value="A1pp"/>
    <property type="match status" value="1"/>
</dbReference>
<dbReference type="SUPFAM" id="SSF52949">
    <property type="entry name" value="Macro domain-like"/>
    <property type="match status" value="2"/>
</dbReference>
<keyword evidence="8" id="KW-1185">Reference proteome</keyword>
<evidence type="ECO:0000256" key="3">
    <source>
        <dbReference type="ARBA" id="ARBA00022679"/>
    </source>
</evidence>
<organism evidence="8 9">
    <name type="scientific">Carassius auratus</name>
    <name type="common">Goldfish</name>
    <dbReference type="NCBI Taxonomy" id="7957"/>
    <lineage>
        <taxon>Eukaryota</taxon>
        <taxon>Metazoa</taxon>
        <taxon>Chordata</taxon>
        <taxon>Craniata</taxon>
        <taxon>Vertebrata</taxon>
        <taxon>Euteleostomi</taxon>
        <taxon>Actinopterygii</taxon>
        <taxon>Neopterygii</taxon>
        <taxon>Teleostei</taxon>
        <taxon>Ostariophysi</taxon>
        <taxon>Cypriniformes</taxon>
        <taxon>Cyprinidae</taxon>
        <taxon>Cyprininae</taxon>
        <taxon>Carassius</taxon>
    </lineage>
</organism>
<accession>A0A6P6Q5R9</accession>
<dbReference type="GO" id="GO:0010629">
    <property type="term" value="P:negative regulation of gene expression"/>
    <property type="evidence" value="ECO:0007669"/>
    <property type="project" value="TreeGrafter"/>
</dbReference>
<evidence type="ECO:0000256" key="5">
    <source>
        <dbReference type="ARBA" id="ARBA00023242"/>
    </source>
</evidence>
<name>A0A6P6Q5R9_CARAU</name>
<evidence type="ECO:0000256" key="1">
    <source>
        <dbReference type="ARBA" id="ARBA00004123"/>
    </source>
</evidence>
<dbReference type="GO" id="GO:0003950">
    <property type="term" value="F:NAD+ poly-ADP-ribosyltransferase activity"/>
    <property type="evidence" value="ECO:0007669"/>
    <property type="project" value="TreeGrafter"/>
</dbReference>
<feature type="domain" description="Macro" evidence="7">
    <location>
        <begin position="1"/>
        <end position="63"/>
    </location>
</feature>
<evidence type="ECO:0000256" key="6">
    <source>
        <dbReference type="SAM" id="MobiDB-lite"/>
    </source>
</evidence>
<dbReference type="InterPro" id="IPR043472">
    <property type="entry name" value="Macro_dom-like"/>
</dbReference>
<dbReference type="PANTHER" id="PTHR14453">
    <property type="entry name" value="PARP/ZINC FINGER CCCH TYPE DOMAIN CONTAINING PROTEIN"/>
    <property type="match status" value="1"/>
</dbReference>
<dbReference type="GO" id="GO:0005634">
    <property type="term" value="C:nucleus"/>
    <property type="evidence" value="ECO:0007669"/>
    <property type="project" value="UniProtKB-SubCell"/>
</dbReference>
<dbReference type="AlphaFoldDB" id="A0A6P6Q5R9"/>
<dbReference type="Pfam" id="PF01661">
    <property type="entry name" value="Macro"/>
    <property type="match status" value="1"/>
</dbReference>
<evidence type="ECO:0000313" key="9">
    <source>
        <dbReference type="RefSeq" id="XP_026128813.1"/>
    </source>
</evidence>
<dbReference type="InterPro" id="IPR052056">
    <property type="entry name" value="Mono-ARTD/PARP"/>
</dbReference>
<dbReference type="GO" id="GO:0070212">
    <property type="term" value="P:protein poly-ADP-ribosylation"/>
    <property type="evidence" value="ECO:0007669"/>
    <property type="project" value="TreeGrafter"/>
</dbReference>
<feature type="domain" description="Macro" evidence="7">
    <location>
        <begin position="118"/>
        <end position="294"/>
    </location>
</feature>
<keyword evidence="3" id="KW-0808">Transferase</keyword>
<dbReference type="GO" id="GO:0005737">
    <property type="term" value="C:cytoplasm"/>
    <property type="evidence" value="ECO:0007669"/>
    <property type="project" value="TreeGrafter"/>
</dbReference>
<dbReference type="PROSITE" id="PS51154">
    <property type="entry name" value="MACRO"/>
    <property type="match status" value="2"/>
</dbReference>
<sequence length="356" mass="39652">MASVVFPAIGTGNLGFPKDLVARIMLTEVQGLKPTNLREVTVIVHPSDKESVECFISIFRHGIQGQTHRHDLPKNTISGKSAQRSDSDKRNSSRKFYRFSIHFLCFSLEFGCKVFSPSLGVHVMQLDQVTLMVSSGDITKEKTDAIVNSSNQTFSLKAGVSKAILDAAGVQVEKECSQIVRSSNRRLTEIVTSAGRLPCRNIIHVIGRNSPSEIKDVVFSVLKICEARQITSVAFPALGTGQGCQNPANIADAMVVAVAEFVKKKKPVHVKFLKFLIFQTNMVEDFHQSMIRQSESPRNEEFVMVVEDIEPAVFHLCGETPKDLSEARDMINSMIIENNAEDTYWSRQRKYNNSSQ</sequence>
<dbReference type="InterPro" id="IPR002589">
    <property type="entry name" value="Macro_dom"/>
</dbReference>
<dbReference type="Gene3D" id="3.40.220.10">
    <property type="entry name" value="Leucine Aminopeptidase, subunit E, domain 1"/>
    <property type="match status" value="2"/>
</dbReference>
<protein>
    <submittedName>
        <fullName evidence="9">Poly [ADP-ribose] polymerase 14-like</fullName>
    </submittedName>
</protein>